<evidence type="ECO:0000313" key="4">
    <source>
        <dbReference type="Proteomes" id="UP000063699"/>
    </source>
</evidence>
<comment type="similarity">
    <text evidence="1">Belongs to the YciI family.</text>
</comment>
<evidence type="ECO:0000313" key="3">
    <source>
        <dbReference type="EMBL" id="ALG10870.1"/>
    </source>
</evidence>
<dbReference type="Gene3D" id="3.30.70.1060">
    <property type="entry name" value="Dimeric alpha+beta barrel"/>
    <property type="match status" value="1"/>
</dbReference>
<dbReference type="EMBL" id="CP012752">
    <property type="protein sequence ID" value="ALG10870.1"/>
    <property type="molecule type" value="Genomic_DNA"/>
</dbReference>
<dbReference type="OrthoDB" id="668782at2"/>
<reference evidence="3 4" key="1">
    <citation type="submission" date="2015-07" db="EMBL/GenBank/DDBJ databases">
        <title>Genome sequencing of Kibdelosporangium phytohabitans.</title>
        <authorList>
            <person name="Qin S."/>
            <person name="Xing K."/>
        </authorList>
    </citation>
    <scope>NUCLEOTIDE SEQUENCE [LARGE SCALE GENOMIC DNA]</scope>
    <source>
        <strain evidence="3 4">KLBMP1111</strain>
    </source>
</reference>
<dbReference type="AlphaFoldDB" id="A0A0N9I8P4"/>
<dbReference type="Proteomes" id="UP000063699">
    <property type="component" value="Chromosome"/>
</dbReference>
<dbReference type="PANTHER" id="PTHR35174">
    <property type="entry name" value="BLL7171 PROTEIN-RELATED"/>
    <property type="match status" value="1"/>
</dbReference>
<dbReference type="KEGG" id="kphy:AOZ06_31855"/>
<protein>
    <recommendedName>
        <fullName evidence="2">YCII-related domain-containing protein</fullName>
    </recommendedName>
</protein>
<sequence>MRYLMMTMRDDNEATPDEKMFTEMGKFVAELSAAGILVASGGLDPAGTQMTYEDGEITVTDGPYAEAKETVGGFALVDLRDQDELTEVARRFFAITGNGVSRVHQVFG</sequence>
<name>A0A0N9I8P4_9PSEU</name>
<dbReference type="InterPro" id="IPR011008">
    <property type="entry name" value="Dimeric_a/b-barrel"/>
</dbReference>
<dbReference type="InterPro" id="IPR005545">
    <property type="entry name" value="YCII"/>
</dbReference>
<keyword evidence="4" id="KW-1185">Reference proteome</keyword>
<dbReference type="SUPFAM" id="SSF54909">
    <property type="entry name" value="Dimeric alpha+beta barrel"/>
    <property type="match status" value="1"/>
</dbReference>
<feature type="domain" description="YCII-related" evidence="2">
    <location>
        <begin position="1"/>
        <end position="92"/>
    </location>
</feature>
<organism evidence="3 4">
    <name type="scientific">Kibdelosporangium phytohabitans</name>
    <dbReference type="NCBI Taxonomy" id="860235"/>
    <lineage>
        <taxon>Bacteria</taxon>
        <taxon>Bacillati</taxon>
        <taxon>Actinomycetota</taxon>
        <taxon>Actinomycetes</taxon>
        <taxon>Pseudonocardiales</taxon>
        <taxon>Pseudonocardiaceae</taxon>
        <taxon>Kibdelosporangium</taxon>
    </lineage>
</organism>
<evidence type="ECO:0000259" key="2">
    <source>
        <dbReference type="Pfam" id="PF03795"/>
    </source>
</evidence>
<proteinExistence type="inferred from homology"/>
<gene>
    <name evidence="3" type="ORF">AOZ06_31855</name>
</gene>
<dbReference type="RefSeq" id="WP_054292772.1">
    <property type="nucleotide sequence ID" value="NZ_CP012752.1"/>
</dbReference>
<evidence type="ECO:0000256" key="1">
    <source>
        <dbReference type="ARBA" id="ARBA00007689"/>
    </source>
</evidence>
<dbReference type="Pfam" id="PF03795">
    <property type="entry name" value="YCII"/>
    <property type="match status" value="1"/>
</dbReference>
<accession>A0A0N9I8P4</accession>
<dbReference type="STRING" id="860235.AOZ06_31855"/>